<protein>
    <submittedName>
        <fullName evidence="4">HPP family protein</fullName>
    </submittedName>
</protein>
<dbReference type="AlphaFoldDB" id="A0A7C8M8J0"/>
<feature type="region of interest" description="Disordered" evidence="1">
    <location>
        <begin position="295"/>
        <end position="335"/>
    </location>
</feature>
<feature type="compositionally biased region" description="Polar residues" evidence="1">
    <location>
        <begin position="326"/>
        <end position="335"/>
    </location>
</feature>
<gene>
    <name evidence="4" type="ORF">BDV95DRAFT_611642</name>
</gene>
<evidence type="ECO:0000259" key="3">
    <source>
        <dbReference type="Pfam" id="PF04982"/>
    </source>
</evidence>
<keyword evidence="2" id="KW-1133">Transmembrane helix</keyword>
<dbReference type="InterPro" id="IPR007065">
    <property type="entry name" value="HPP"/>
</dbReference>
<name>A0A7C8M8J0_9PLEO</name>
<dbReference type="PANTHER" id="PTHR33741:SF5">
    <property type="entry name" value="TRANSMEMBRANE PROTEIN DDB_G0269096-RELATED"/>
    <property type="match status" value="1"/>
</dbReference>
<dbReference type="EMBL" id="JAADJZ010000027">
    <property type="protein sequence ID" value="KAF2866582.1"/>
    <property type="molecule type" value="Genomic_DNA"/>
</dbReference>
<evidence type="ECO:0000313" key="4">
    <source>
        <dbReference type="EMBL" id="KAF2866582.1"/>
    </source>
</evidence>
<keyword evidence="2" id="KW-0812">Transmembrane</keyword>
<evidence type="ECO:0000256" key="1">
    <source>
        <dbReference type="SAM" id="MobiDB-lite"/>
    </source>
</evidence>
<feature type="domain" description="HPP transmembrane region" evidence="3">
    <location>
        <begin position="50"/>
        <end position="210"/>
    </location>
</feature>
<dbReference type="InterPro" id="IPR058581">
    <property type="entry name" value="TM_HPP"/>
</dbReference>
<comment type="caution">
    <text evidence="4">The sequence shown here is derived from an EMBL/GenBank/DDBJ whole genome shotgun (WGS) entry which is preliminary data.</text>
</comment>
<evidence type="ECO:0000313" key="5">
    <source>
        <dbReference type="Proteomes" id="UP000481861"/>
    </source>
</evidence>
<dbReference type="Proteomes" id="UP000481861">
    <property type="component" value="Unassembled WGS sequence"/>
</dbReference>
<feature type="transmembrane region" description="Helical" evidence="2">
    <location>
        <begin position="113"/>
        <end position="131"/>
    </location>
</feature>
<feature type="transmembrane region" description="Helical" evidence="2">
    <location>
        <begin position="54"/>
        <end position="72"/>
    </location>
</feature>
<feature type="transmembrane region" description="Helical" evidence="2">
    <location>
        <begin position="180"/>
        <end position="202"/>
    </location>
</feature>
<sequence length="335" mass="36993">MGLLERARDWDFDVDEYTCRYLPPSPLHRLPKPVSRFLGFREVQRQDVGNVLGAWWSCLGAICGLAVVAAVFNNTESIQLHAPPALIASFGASAILEYNAIRSPLGQPRNALLGHTFSALVGVGITKLFLYHSEFERIRWIAGAVACGIASAVMLLTGTVHPPGGASAVLAATAPEITAMGWYFVGLVMWGTTLMLLVALVINNIQRQFPVYWWTPLNLREIHTRNEDIETVLDVQGAAQRKCSQQDEKDEKGTVRERGSEVVISAFRISLPEDLPLNREEARLLESLQDRLRKRMDGEEGLDRVPSSRPSTEVTMVQRRSDGEGSDTSVSVLQA</sequence>
<keyword evidence="5" id="KW-1185">Reference proteome</keyword>
<dbReference type="PANTHER" id="PTHR33741">
    <property type="entry name" value="TRANSMEMBRANE PROTEIN DDB_G0269096-RELATED"/>
    <property type="match status" value="1"/>
</dbReference>
<dbReference type="OrthoDB" id="2016548at2759"/>
<evidence type="ECO:0000256" key="2">
    <source>
        <dbReference type="SAM" id="Phobius"/>
    </source>
</evidence>
<organism evidence="4 5">
    <name type="scientific">Massariosphaeria phaeospora</name>
    <dbReference type="NCBI Taxonomy" id="100035"/>
    <lineage>
        <taxon>Eukaryota</taxon>
        <taxon>Fungi</taxon>
        <taxon>Dikarya</taxon>
        <taxon>Ascomycota</taxon>
        <taxon>Pezizomycotina</taxon>
        <taxon>Dothideomycetes</taxon>
        <taxon>Pleosporomycetidae</taxon>
        <taxon>Pleosporales</taxon>
        <taxon>Pleosporales incertae sedis</taxon>
        <taxon>Massariosphaeria</taxon>
    </lineage>
</organism>
<feature type="transmembrane region" description="Helical" evidence="2">
    <location>
        <begin position="138"/>
        <end position="160"/>
    </location>
</feature>
<accession>A0A7C8M8J0</accession>
<proteinExistence type="predicted"/>
<reference evidence="4 5" key="1">
    <citation type="submission" date="2020-01" db="EMBL/GenBank/DDBJ databases">
        <authorList>
            <consortium name="DOE Joint Genome Institute"/>
            <person name="Haridas S."/>
            <person name="Albert R."/>
            <person name="Binder M."/>
            <person name="Bloem J."/>
            <person name="Labutti K."/>
            <person name="Salamov A."/>
            <person name="Andreopoulos B."/>
            <person name="Baker S.E."/>
            <person name="Barry K."/>
            <person name="Bills G."/>
            <person name="Bluhm B.H."/>
            <person name="Cannon C."/>
            <person name="Castanera R."/>
            <person name="Culley D.E."/>
            <person name="Daum C."/>
            <person name="Ezra D."/>
            <person name="Gonzalez J.B."/>
            <person name="Henrissat B."/>
            <person name="Kuo A."/>
            <person name="Liang C."/>
            <person name="Lipzen A."/>
            <person name="Lutzoni F."/>
            <person name="Magnuson J."/>
            <person name="Mondo S."/>
            <person name="Nolan M."/>
            <person name="Ohm R."/>
            <person name="Pangilinan J."/>
            <person name="Park H.-J.H."/>
            <person name="Ramirez L."/>
            <person name="Alfaro M."/>
            <person name="Sun H."/>
            <person name="Tritt A."/>
            <person name="Yoshinaga Y."/>
            <person name="Zwiers L.-H.L."/>
            <person name="Turgeon B.G."/>
            <person name="Goodwin S.B."/>
            <person name="Spatafora J.W."/>
            <person name="Crous P.W."/>
            <person name="Grigoriev I.V."/>
        </authorList>
    </citation>
    <scope>NUCLEOTIDE SEQUENCE [LARGE SCALE GENOMIC DNA]</scope>
    <source>
        <strain evidence="4 5">CBS 611.86</strain>
    </source>
</reference>
<keyword evidence="2" id="KW-0472">Membrane</keyword>
<dbReference type="Pfam" id="PF04982">
    <property type="entry name" value="TM_HPP"/>
    <property type="match status" value="1"/>
</dbReference>